<organism evidence="2">
    <name type="scientific">Fonticula alba</name>
    <name type="common">Slime mold</name>
    <dbReference type="NCBI Taxonomy" id="691883"/>
    <lineage>
        <taxon>Eukaryota</taxon>
        <taxon>Rotosphaerida</taxon>
        <taxon>Fonticulaceae</taxon>
        <taxon>Fonticula</taxon>
    </lineage>
</organism>
<reference evidence="2" key="1">
    <citation type="submission" date="2013-04" db="EMBL/GenBank/DDBJ databases">
        <title>The Genome Sequence of Fonticula alba ATCC 38817.</title>
        <authorList>
            <consortium name="The Broad Institute Genomics Platform"/>
            <person name="Russ C."/>
            <person name="Cuomo C."/>
            <person name="Burger G."/>
            <person name="Gray M.W."/>
            <person name="Holland P.W.H."/>
            <person name="King N."/>
            <person name="Lang F.B.F."/>
            <person name="Roger A.J."/>
            <person name="Ruiz-Trillo I."/>
            <person name="Brown M."/>
            <person name="Walker B."/>
            <person name="Young S."/>
            <person name="Zeng Q."/>
            <person name="Gargeya S."/>
            <person name="Fitzgerald M."/>
            <person name="Haas B."/>
            <person name="Abouelleil A."/>
            <person name="Allen A.W."/>
            <person name="Alvarado L."/>
            <person name="Arachchi H.M."/>
            <person name="Berlin A.M."/>
            <person name="Chapman S.B."/>
            <person name="Gainer-Dewar J."/>
            <person name="Goldberg J."/>
            <person name="Griggs A."/>
            <person name="Gujja S."/>
            <person name="Hansen M."/>
            <person name="Howarth C."/>
            <person name="Imamovic A."/>
            <person name="Ireland A."/>
            <person name="Larimer J."/>
            <person name="McCowan C."/>
            <person name="Murphy C."/>
            <person name="Pearson M."/>
            <person name="Poon T.W."/>
            <person name="Priest M."/>
            <person name="Roberts A."/>
            <person name="Saif S."/>
            <person name="Shea T."/>
            <person name="Sisk P."/>
            <person name="Sykes S."/>
            <person name="Wortman J."/>
            <person name="Nusbaum C."/>
            <person name="Birren B."/>
        </authorList>
    </citation>
    <scope>NUCLEOTIDE SEQUENCE [LARGE SCALE GENOMIC DNA]</scope>
    <source>
        <strain evidence="2">ATCC 38817</strain>
    </source>
</reference>
<proteinExistence type="predicted"/>
<evidence type="ECO:0000256" key="1">
    <source>
        <dbReference type="SAM" id="MobiDB-lite"/>
    </source>
</evidence>
<protein>
    <submittedName>
        <fullName evidence="2">Uncharacterized protein</fullName>
    </submittedName>
</protein>
<dbReference type="AlphaFoldDB" id="A0A058Z256"/>
<gene>
    <name evidence="2" type="ORF">H696_05861</name>
</gene>
<feature type="region of interest" description="Disordered" evidence="1">
    <location>
        <begin position="1"/>
        <end position="103"/>
    </location>
</feature>
<name>A0A058Z256_FONAL</name>
<dbReference type="GeneID" id="20530586"/>
<dbReference type="RefSeq" id="XP_009497935.1">
    <property type="nucleotide sequence ID" value="XM_009499660.1"/>
</dbReference>
<dbReference type="Proteomes" id="UP000030693">
    <property type="component" value="Unassembled WGS sequence"/>
</dbReference>
<sequence length="103" mass="10967">MTHGPHASRAPGSRSRLDIGASDRKSVPEPDLRAWELAHGSRGSVARLSRDPSAGVRCAGEVAGKKRRMYRGQPQPPGILRQRGQLRHPGRLGDSAPPPGHGA</sequence>
<dbReference type="EMBL" id="KB932215">
    <property type="protein sequence ID" value="KCV67597.1"/>
    <property type="molecule type" value="Genomic_DNA"/>
</dbReference>
<evidence type="ECO:0000313" key="2">
    <source>
        <dbReference type="EMBL" id="KCV67597.1"/>
    </source>
</evidence>
<accession>A0A058Z256</accession>
<keyword evidence="3" id="KW-1185">Reference proteome</keyword>
<feature type="compositionally biased region" description="Basic and acidic residues" evidence="1">
    <location>
        <begin position="15"/>
        <end position="36"/>
    </location>
</feature>
<evidence type="ECO:0000313" key="3">
    <source>
        <dbReference type="Proteomes" id="UP000030693"/>
    </source>
</evidence>